<dbReference type="InterPro" id="IPR006612">
    <property type="entry name" value="THAP_Znf"/>
</dbReference>
<feature type="domain" description="THAP-type" evidence="11">
    <location>
        <begin position="1"/>
        <end position="83"/>
    </location>
</feature>
<comment type="similarity">
    <text evidence="1 9">Belongs to the E2F/DP family.</text>
</comment>
<reference evidence="12" key="2">
    <citation type="submission" date="2025-09" db="UniProtKB">
        <authorList>
            <consortium name="Ensembl"/>
        </authorList>
    </citation>
    <scope>IDENTIFICATION</scope>
</reference>
<keyword evidence="9" id="KW-0539">Nucleus</keyword>
<dbReference type="SUPFAM" id="SSF144074">
    <property type="entry name" value="E2F-DP heterodimerization region"/>
    <property type="match status" value="1"/>
</dbReference>
<dbReference type="PANTHER" id="PTHR12081:SF19">
    <property type="entry name" value="TRANSCRIPTION FACTOR E2F6"/>
    <property type="match status" value="1"/>
</dbReference>
<dbReference type="SUPFAM" id="SSF57716">
    <property type="entry name" value="Glucocorticoid receptor-like (DNA-binding domain)"/>
    <property type="match status" value="1"/>
</dbReference>
<dbReference type="GO" id="GO:0000978">
    <property type="term" value="F:RNA polymerase II cis-regulatory region sequence-specific DNA binding"/>
    <property type="evidence" value="ECO:0007669"/>
    <property type="project" value="InterPro"/>
</dbReference>
<dbReference type="Gene3D" id="1.10.10.10">
    <property type="entry name" value="Winged helix-like DNA-binding domain superfamily/Winged helix DNA-binding domain"/>
    <property type="match status" value="1"/>
</dbReference>
<reference evidence="12" key="1">
    <citation type="submission" date="2025-08" db="UniProtKB">
        <authorList>
            <consortium name="Ensembl"/>
        </authorList>
    </citation>
    <scope>IDENTIFICATION</scope>
</reference>
<dbReference type="Pfam" id="PF05485">
    <property type="entry name" value="THAP"/>
    <property type="match status" value="1"/>
</dbReference>
<dbReference type="InterPro" id="IPR036388">
    <property type="entry name" value="WH-like_DNA-bd_sf"/>
</dbReference>
<dbReference type="InterPro" id="IPR037241">
    <property type="entry name" value="E2F-DP_heterodim"/>
</dbReference>
<evidence type="ECO:0000256" key="6">
    <source>
        <dbReference type="ARBA" id="ARBA00023125"/>
    </source>
</evidence>
<protein>
    <submittedName>
        <fullName evidence="12">E2F transcription factor 6</fullName>
    </submittedName>
</protein>
<comment type="subcellular location">
    <subcellularLocation>
        <location evidence="9">Nucleus</location>
    </subcellularLocation>
</comment>
<dbReference type="SMART" id="SM01372">
    <property type="entry name" value="E2F_TDP"/>
    <property type="match status" value="1"/>
</dbReference>
<evidence type="ECO:0000256" key="8">
    <source>
        <dbReference type="PROSITE-ProRule" id="PRU00309"/>
    </source>
</evidence>
<dbReference type="STRING" id="61819.ENSACIP00000001696"/>
<dbReference type="InterPro" id="IPR036390">
    <property type="entry name" value="WH_DNA-bd_sf"/>
</dbReference>
<evidence type="ECO:0000256" key="3">
    <source>
        <dbReference type="ARBA" id="ARBA00022771"/>
    </source>
</evidence>
<name>A0A3Q0QWL4_AMPCI</name>
<evidence type="ECO:0000313" key="12">
    <source>
        <dbReference type="Ensembl" id="ENSACIP00000001696.1"/>
    </source>
</evidence>
<accession>A0A3Q0QWL4</accession>
<dbReference type="GO" id="GO:0008270">
    <property type="term" value="F:zinc ion binding"/>
    <property type="evidence" value="ECO:0007669"/>
    <property type="project" value="UniProtKB-KW"/>
</dbReference>
<dbReference type="GO" id="GO:0046983">
    <property type="term" value="F:protein dimerization activity"/>
    <property type="evidence" value="ECO:0007669"/>
    <property type="project" value="InterPro"/>
</dbReference>
<keyword evidence="4" id="KW-0862">Zinc</keyword>
<keyword evidence="2" id="KW-0479">Metal-binding</keyword>
<keyword evidence="13" id="KW-1185">Reference proteome</keyword>
<dbReference type="InterPro" id="IPR015633">
    <property type="entry name" value="E2F"/>
</dbReference>
<keyword evidence="5 9" id="KW-0805">Transcription regulation</keyword>
<evidence type="ECO:0000256" key="5">
    <source>
        <dbReference type="ARBA" id="ARBA00023015"/>
    </source>
</evidence>
<dbReference type="Gene3D" id="6.10.250.540">
    <property type="match status" value="1"/>
</dbReference>
<evidence type="ECO:0000256" key="10">
    <source>
        <dbReference type="SAM" id="MobiDB-lite"/>
    </source>
</evidence>
<dbReference type="Pfam" id="PF16421">
    <property type="entry name" value="E2F_CC-MB"/>
    <property type="match status" value="1"/>
</dbReference>
<dbReference type="SMART" id="SM00980">
    <property type="entry name" value="THAP"/>
    <property type="match status" value="1"/>
</dbReference>
<dbReference type="CDD" id="cd14660">
    <property type="entry name" value="E2F_DD"/>
    <property type="match status" value="1"/>
</dbReference>
<dbReference type="InterPro" id="IPR003316">
    <property type="entry name" value="E2F_WHTH_DNA-bd_dom"/>
</dbReference>
<proteinExistence type="inferred from homology"/>
<organism evidence="12 13">
    <name type="scientific">Amphilophus citrinellus</name>
    <name type="common">Midas cichlid</name>
    <name type="synonym">Cichlasoma citrinellum</name>
    <dbReference type="NCBI Taxonomy" id="61819"/>
    <lineage>
        <taxon>Eukaryota</taxon>
        <taxon>Metazoa</taxon>
        <taxon>Chordata</taxon>
        <taxon>Craniata</taxon>
        <taxon>Vertebrata</taxon>
        <taxon>Euteleostomi</taxon>
        <taxon>Actinopterygii</taxon>
        <taxon>Neopterygii</taxon>
        <taxon>Teleostei</taxon>
        <taxon>Neoteleostei</taxon>
        <taxon>Acanthomorphata</taxon>
        <taxon>Ovalentaria</taxon>
        <taxon>Cichlomorphae</taxon>
        <taxon>Cichliformes</taxon>
        <taxon>Cichlidae</taxon>
        <taxon>New World cichlids</taxon>
        <taxon>Cichlasomatinae</taxon>
        <taxon>Heroini</taxon>
        <taxon>Amphilophus</taxon>
    </lineage>
</organism>
<dbReference type="SUPFAM" id="SSF46785">
    <property type="entry name" value="Winged helix' DNA-binding domain"/>
    <property type="match status" value="1"/>
</dbReference>
<evidence type="ECO:0000256" key="2">
    <source>
        <dbReference type="ARBA" id="ARBA00022723"/>
    </source>
</evidence>
<keyword evidence="7 9" id="KW-0804">Transcription</keyword>
<evidence type="ECO:0000256" key="9">
    <source>
        <dbReference type="RuleBase" id="RU003796"/>
    </source>
</evidence>
<dbReference type="Proteomes" id="UP000261340">
    <property type="component" value="Unplaced"/>
</dbReference>
<evidence type="ECO:0000313" key="13">
    <source>
        <dbReference type="Proteomes" id="UP000261340"/>
    </source>
</evidence>
<dbReference type="Pfam" id="PF02319">
    <property type="entry name" value="WHD_E2F_TDP"/>
    <property type="match status" value="1"/>
</dbReference>
<evidence type="ECO:0000259" key="11">
    <source>
        <dbReference type="PROSITE" id="PS50950"/>
    </source>
</evidence>
<dbReference type="PROSITE" id="PS50950">
    <property type="entry name" value="ZF_THAP"/>
    <property type="match status" value="1"/>
</dbReference>
<dbReference type="Ensembl" id="ENSACIT00000001766.1">
    <property type="protein sequence ID" value="ENSACIP00000001696.1"/>
    <property type="gene ID" value="ENSACIG00000001358.1"/>
</dbReference>
<keyword evidence="3 8" id="KW-0863">Zinc-finger</keyword>
<feature type="region of interest" description="Disordered" evidence="10">
    <location>
        <begin position="98"/>
        <end position="121"/>
    </location>
</feature>
<dbReference type="InterPro" id="IPR032198">
    <property type="entry name" value="E2F_CC-MB"/>
</dbReference>
<evidence type="ECO:0000256" key="7">
    <source>
        <dbReference type="ARBA" id="ARBA00023163"/>
    </source>
</evidence>
<sequence>MVKCVVSGCPNRASNCSRGDLPRPPKRFFSFPEDPMRVQVWLAALRETDREDNGEQLLICEDHFLPEDISKNGIARDAIPLMPPYLGGPLGPVSAWGVDSSEDDEQWATGGCSDDEEDEFGESVPSALNHLQQVGVCSNEKKPELGTSRAGVSLGQLTRGFLELLLAAPDGSLDLRQAAANLRTSVQRVDDITGILDDISLIQRESTHKIKWISPSSFLWRNQQKFHSEIQKLKLVEDVLDSLIRRCAQQLFNLTDDVENTSYPSDIRRLRAFQDQTAIIIKAPEETKMEIPAPTEVPQVHLKAVKGPIMVMTCEVGSGDAVTSNQRSSLFLTLKESRIRTTAMHTHTGTRSELLLHSVQ</sequence>
<dbReference type="GeneTree" id="ENSGT00940000155734"/>
<keyword evidence="6 8" id="KW-0238">DNA-binding</keyword>
<dbReference type="AlphaFoldDB" id="A0A3Q0QWL4"/>
<evidence type="ECO:0000256" key="4">
    <source>
        <dbReference type="ARBA" id="ARBA00022833"/>
    </source>
</evidence>
<evidence type="ECO:0000256" key="1">
    <source>
        <dbReference type="ARBA" id="ARBA00010940"/>
    </source>
</evidence>
<dbReference type="PANTHER" id="PTHR12081">
    <property type="entry name" value="TRANSCRIPTION FACTOR E2F"/>
    <property type="match status" value="1"/>
</dbReference>
<dbReference type="GO" id="GO:0000981">
    <property type="term" value="F:DNA-binding transcription factor activity, RNA polymerase II-specific"/>
    <property type="evidence" value="ECO:0007669"/>
    <property type="project" value="TreeGrafter"/>
</dbReference>
<dbReference type="GO" id="GO:0090575">
    <property type="term" value="C:RNA polymerase II transcription regulator complex"/>
    <property type="evidence" value="ECO:0007669"/>
    <property type="project" value="TreeGrafter"/>
</dbReference>